<evidence type="ECO:0000256" key="1">
    <source>
        <dbReference type="SAM" id="Phobius"/>
    </source>
</evidence>
<keyword evidence="2" id="KW-0732">Signal</keyword>
<feature type="transmembrane region" description="Helical" evidence="1">
    <location>
        <begin position="29"/>
        <end position="56"/>
    </location>
</feature>
<keyword evidence="1" id="KW-0812">Transmembrane</keyword>
<name>A0A2P2NTS1_RHIMU</name>
<proteinExistence type="predicted"/>
<organism evidence="3">
    <name type="scientific">Rhizophora mucronata</name>
    <name type="common">Asiatic mangrove</name>
    <dbReference type="NCBI Taxonomy" id="61149"/>
    <lineage>
        <taxon>Eukaryota</taxon>
        <taxon>Viridiplantae</taxon>
        <taxon>Streptophyta</taxon>
        <taxon>Embryophyta</taxon>
        <taxon>Tracheophyta</taxon>
        <taxon>Spermatophyta</taxon>
        <taxon>Magnoliopsida</taxon>
        <taxon>eudicotyledons</taxon>
        <taxon>Gunneridae</taxon>
        <taxon>Pentapetalae</taxon>
        <taxon>rosids</taxon>
        <taxon>fabids</taxon>
        <taxon>Malpighiales</taxon>
        <taxon>Rhizophoraceae</taxon>
        <taxon>Rhizophora</taxon>
    </lineage>
</organism>
<keyword evidence="1" id="KW-1133">Transmembrane helix</keyword>
<keyword evidence="1" id="KW-0472">Membrane</keyword>
<sequence length="60" mass="6558">MNQVSLWLLLSLLLSDCFPFPGGKILQVCIVLCFCIICGLCVVVLFPVNFGSLCIYPYGA</sequence>
<dbReference type="EMBL" id="GGEC01065356">
    <property type="protein sequence ID" value="MBX45840.1"/>
    <property type="molecule type" value="Transcribed_RNA"/>
</dbReference>
<reference evidence="3" key="1">
    <citation type="submission" date="2018-02" db="EMBL/GenBank/DDBJ databases">
        <title>Rhizophora mucronata_Transcriptome.</title>
        <authorList>
            <person name="Meera S.P."/>
            <person name="Sreeshan A."/>
            <person name="Augustine A."/>
        </authorList>
    </citation>
    <scope>NUCLEOTIDE SEQUENCE</scope>
    <source>
        <tissue evidence="3">Leaf</tissue>
    </source>
</reference>
<evidence type="ECO:0000313" key="3">
    <source>
        <dbReference type="EMBL" id="MBX45840.1"/>
    </source>
</evidence>
<accession>A0A2P2NTS1</accession>
<dbReference type="AlphaFoldDB" id="A0A2P2NTS1"/>
<feature type="chain" id="PRO_5015131765" evidence="2">
    <location>
        <begin position="20"/>
        <end position="60"/>
    </location>
</feature>
<protein>
    <submittedName>
        <fullName evidence="3">Uncharacterized protein</fullName>
    </submittedName>
</protein>
<evidence type="ECO:0000256" key="2">
    <source>
        <dbReference type="SAM" id="SignalP"/>
    </source>
</evidence>
<feature type="signal peptide" evidence="2">
    <location>
        <begin position="1"/>
        <end position="19"/>
    </location>
</feature>